<comment type="similarity">
    <text evidence="2">Belongs to the DapA family.</text>
</comment>
<evidence type="ECO:0000313" key="6">
    <source>
        <dbReference type="Proteomes" id="UP000019146"/>
    </source>
</evidence>
<dbReference type="EC" id="4.3.3.7" evidence="5"/>
<protein>
    <submittedName>
        <fullName evidence="5">1-pyrroline-4-hydroxy-2-carboxylate deaminase</fullName>
        <ecNumber evidence="5">4.3.3.7</ecNumber>
    </submittedName>
</protein>
<dbReference type="GO" id="GO:0008840">
    <property type="term" value="F:4-hydroxy-tetrahydrodipicolinate synthase activity"/>
    <property type="evidence" value="ECO:0007669"/>
    <property type="project" value="UniProtKB-EC"/>
</dbReference>
<dbReference type="Pfam" id="PF00701">
    <property type="entry name" value="DHDPS"/>
    <property type="match status" value="1"/>
</dbReference>
<evidence type="ECO:0000256" key="3">
    <source>
        <dbReference type="PIRSR" id="PIRSR001365-1"/>
    </source>
</evidence>
<name>A0A0P0RKB3_9BURK</name>
<feature type="active site" description="Proton donor/acceptor" evidence="3">
    <location>
        <position position="136"/>
    </location>
</feature>
<feature type="binding site" evidence="4">
    <location>
        <position position="206"/>
    </location>
    <ligand>
        <name>pyruvate</name>
        <dbReference type="ChEBI" id="CHEBI:15361"/>
    </ligand>
</feature>
<organism evidence="5 6">
    <name type="scientific">Paraburkholderia caribensis MBA4</name>
    <dbReference type="NCBI Taxonomy" id="1323664"/>
    <lineage>
        <taxon>Bacteria</taxon>
        <taxon>Pseudomonadati</taxon>
        <taxon>Pseudomonadota</taxon>
        <taxon>Betaproteobacteria</taxon>
        <taxon>Burkholderiales</taxon>
        <taxon>Burkholderiaceae</taxon>
        <taxon>Paraburkholderia</taxon>
    </lineage>
</organism>
<proteinExistence type="inferred from homology"/>
<dbReference type="KEGG" id="bcai:K788_0004661"/>
<gene>
    <name evidence="5" type="ORF">K788_0004661</name>
</gene>
<dbReference type="SMART" id="SM01130">
    <property type="entry name" value="DHDPS"/>
    <property type="match status" value="1"/>
</dbReference>
<evidence type="ECO:0000256" key="1">
    <source>
        <dbReference type="ARBA" id="ARBA00023239"/>
    </source>
</evidence>
<dbReference type="InterPro" id="IPR002220">
    <property type="entry name" value="DapA-like"/>
</dbReference>
<dbReference type="PIRSF" id="PIRSF001365">
    <property type="entry name" value="DHDPS"/>
    <property type="match status" value="1"/>
</dbReference>
<dbReference type="CDD" id="cd00408">
    <property type="entry name" value="DHDPS-like"/>
    <property type="match status" value="1"/>
</dbReference>
<sequence>MAHIWEGVLPAVTTKFNADFSIDRAWTGKNIEAQIEAGVDGIIVCGSLGEASTLSLDEKLQVLDVAVEASRGRVPVLLTIAENSTLDGCRQAEAGAKRGAAGYMVLPGLRYLSDRRETLNHFRMVADASPLPLMIYNNPLAYGVDMTPEMFAEIADEKKIVAIKESCGDVRRVTDLINAVGDRYAILCGVDNLAMEAILMGAHGWVAGLVCAFPHETVAIYRLLKAGRLEEARAIYRWFAPLLALDVSAKLVQNIKLAEAIVGLGTEPVRPPRLPLAGDERKAVETLIRRSIETRPSLPKL</sequence>
<dbReference type="PANTHER" id="PTHR12128">
    <property type="entry name" value="DIHYDRODIPICOLINATE SYNTHASE"/>
    <property type="match status" value="1"/>
</dbReference>
<dbReference type="InterPro" id="IPR013785">
    <property type="entry name" value="Aldolase_TIM"/>
</dbReference>
<keyword evidence="1 2" id="KW-0456">Lyase</keyword>
<dbReference type="SUPFAM" id="SSF51569">
    <property type="entry name" value="Aldolase"/>
    <property type="match status" value="1"/>
</dbReference>
<dbReference type="RefSeq" id="WP_035996829.1">
    <property type="nucleotide sequence ID" value="NZ_CP012747.1"/>
</dbReference>
<accession>A0A0P0RKB3</accession>
<dbReference type="Gene3D" id="3.20.20.70">
    <property type="entry name" value="Aldolase class I"/>
    <property type="match status" value="1"/>
</dbReference>
<evidence type="ECO:0000256" key="2">
    <source>
        <dbReference type="PIRNR" id="PIRNR001365"/>
    </source>
</evidence>
<dbReference type="GeneID" id="69972734"/>
<reference evidence="5 6" key="1">
    <citation type="journal article" date="2014" name="Genome Announc.">
        <title>Draft Genome Sequence of the Haloacid-Degrading Burkholderia caribensis Strain MBA4.</title>
        <authorList>
            <person name="Pan Y."/>
            <person name="Kong K.F."/>
            <person name="Tsang J.S."/>
        </authorList>
    </citation>
    <scope>NUCLEOTIDE SEQUENCE [LARGE SCALE GENOMIC DNA]</scope>
    <source>
        <strain evidence="5 6">MBA4</strain>
    </source>
</reference>
<dbReference type="AlphaFoldDB" id="A0A0P0RKB3"/>
<dbReference type="EMBL" id="CP012747">
    <property type="protein sequence ID" value="ALL69128.1"/>
    <property type="molecule type" value="Genomic_DNA"/>
</dbReference>
<evidence type="ECO:0000256" key="4">
    <source>
        <dbReference type="PIRSR" id="PIRSR001365-2"/>
    </source>
</evidence>
<dbReference type="Proteomes" id="UP000019146">
    <property type="component" value="Chromosome 2"/>
</dbReference>
<dbReference type="PANTHER" id="PTHR12128:SF72">
    <property type="entry name" value="DIHYDRODIPICOLINATE SYNTHASE"/>
    <property type="match status" value="1"/>
</dbReference>
<feature type="active site" description="Schiff-base intermediate with substrate" evidence="3">
    <location>
        <position position="164"/>
    </location>
</feature>
<dbReference type="PRINTS" id="PR00146">
    <property type="entry name" value="DHPICSNTHASE"/>
</dbReference>
<evidence type="ECO:0000313" key="5">
    <source>
        <dbReference type="EMBL" id="ALL69128.1"/>
    </source>
</evidence>